<protein>
    <submittedName>
        <fullName evidence="1">Uncharacterized protein</fullName>
    </submittedName>
</protein>
<sequence>MTKEDKLILQVKENKNKQKRVTIPKESEIKDKDYVEVKKVE</sequence>
<name>A0A0F9CKY9_9ZZZZ</name>
<evidence type="ECO:0000313" key="1">
    <source>
        <dbReference type="EMBL" id="KKL06356.1"/>
    </source>
</evidence>
<accession>A0A0F9CKY9</accession>
<proteinExistence type="predicted"/>
<comment type="caution">
    <text evidence="1">The sequence shown here is derived from an EMBL/GenBank/DDBJ whole genome shotgun (WGS) entry which is preliminary data.</text>
</comment>
<dbReference type="EMBL" id="LAZR01043741">
    <property type="protein sequence ID" value="KKL06356.1"/>
    <property type="molecule type" value="Genomic_DNA"/>
</dbReference>
<reference evidence="1" key="1">
    <citation type="journal article" date="2015" name="Nature">
        <title>Complex archaea that bridge the gap between prokaryotes and eukaryotes.</title>
        <authorList>
            <person name="Spang A."/>
            <person name="Saw J.H."/>
            <person name="Jorgensen S.L."/>
            <person name="Zaremba-Niedzwiedzka K."/>
            <person name="Martijn J."/>
            <person name="Lind A.E."/>
            <person name="van Eijk R."/>
            <person name="Schleper C."/>
            <person name="Guy L."/>
            <person name="Ettema T.J."/>
        </authorList>
    </citation>
    <scope>NUCLEOTIDE SEQUENCE</scope>
</reference>
<gene>
    <name evidence="1" type="ORF">LCGC14_2596860</name>
</gene>
<organism evidence="1">
    <name type="scientific">marine sediment metagenome</name>
    <dbReference type="NCBI Taxonomy" id="412755"/>
    <lineage>
        <taxon>unclassified sequences</taxon>
        <taxon>metagenomes</taxon>
        <taxon>ecological metagenomes</taxon>
    </lineage>
</organism>
<dbReference type="AlphaFoldDB" id="A0A0F9CKY9"/>